<feature type="compositionally biased region" description="Basic and acidic residues" evidence="1">
    <location>
        <begin position="462"/>
        <end position="471"/>
    </location>
</feature>
<feature type="compositionally biased region" description="Polar residues" evidence="1">
    <location>
        <begin position="271"/>
        <end position="294"/>
    </location>
</feature>
<feature type="region of interest" description="Disordered" evidence="1">
    <location>
        <begin position="1"/>
        <end position="23"/>
    </location>
</feature>
<evidence type="ECO:0000313" key="2">
    <source>
        <dbReference type="EMBL" id="KAK5052092.1"/>
    </source>
</evidence>
<dbReference type="AlphaFoldDB" id="A0AAV9N8Y8"/>
<feature type="compositionally biased region" description="Low complexity" evidence="1">
    <location>
        <begin position="222"/>
        <end position="231"/>
    </location>
</feature>
<accession>A0AAV9N8Y8</accession>
<proteinExistence type="predicted"/>
<feature type="compositionally biased region" description="Basic residues" evidence="1">
    <location>
        <begin position="209"/>
        <end position="221"/>
    </location>
</feature>
<dbReference type="GeneID" id="89971095"/>
<feature type="compositionally biased region" description="Low complexity" evidence="1">
    <location>
        <begin position="169"/>
        <end position="185"/>
    </location>
</feature>
<evidence type="ECO:0008006" key="4">
    <source>
        <dbReference type="Google" id="ProtNLM"/>
    </source>
</evidence>
<gene>
    <name evidence="2" type="ORF">LTR84_002896</name>
</gene>
<reference evidence="2 3" key="1">
    <citation type="submission" date="2023-08" db="EMBL/GenBank/DDBJ databases">
        <title>Black Yeasts Isolated from many extreme environments.</title>
        <authorList>
            <person name="Coleine C."/>
            <person name="Stajich J.E."/>
            <person name="Selbmann L."/>
        </authorList>
    </citation>
    <scope>NUCLEOTIDE SEQUENCE [LARGE SCALE GENOMIC DNA]</scope>
    <source>
        <strain evidence="2 3">CCFEE 5792</strain>
    </source>
</reference>
<feature type="compositionally biased region" description="Acidic residues" evidence="1">
    <location>
        <begin position="400"/>
        <end position="421"/>
    </location>
</feature>
<name>A0AAV9N8Y8_9EURO</name>
<dbReference type="EMBL" id="JAVRRD010000014">
    <property type="protein sequence ID" value="KAK5052092.1"/>
    <property type="molecule type" value="Genomic_DNA"/>
</dbReference>
<keyword evidence="3" id="KW-1185">Reference proteome</keyword>
<feature type="compositionally biased region" description="Polar residues" evidence="1">
    <location>
        <begin position="151"/>
        <end position="168"/>
    </location>
</feature>
<dbReference type="RefSeq" id="XP_064706106.1">
    <property type="nucleotide sequence ID" value="XM_064846496.1"/>
</dbReference>
<comment type="caution">
    <text evidence="2">The sequence shown here is derived from an EMBL/GenBank/DDBJ whole genome shotgun (WGS) entry which is preliminary data.</text>
</comment>
<feature type="region of interest" description="Disordered" evidence="1">
    <location>
        <begin position="350"/>
        <end position="513"/>
    </location>
</feature>
<feature type="compositionally biased region" description="Polar residues" evidence="1">
    <location>
        <begin position="14"/>
        <end position="23"/>
    </location>
</feature>
<dbReference type="Proteomes" id="UP001358417">
    <property type="component" value="Unassembled WGS sequence"/>
</dbReference>
<organism evidence="2 3">
    <name type="scientific">Exophiala bonariae</name>
    <dbReference type="NCBI Taxonomy" id="1690606"/>
    <lineage>
        <taxon>Eukaryota</taxon>
        <taxon>Fungi</taxon>
        <taxon>Dikarya</taxon>
        <taxon>Ascomycota</taxon>
        <taxon>Pezizomycotina</taxon>
        <taxon>Eurotiomycetes</taxon>
        <taxon>Chaetothyriomycetidae</taxon>
        <taxon>Chaetothyriales</taxon>
        <taxon>Herpotrichiellaceae</taxon>
        <taxon>Exophiala</taxon>
    </lineage>
</organism>
<sequence length="513" mass="55929">MTATLPQGLISPAPNDQISFGQDSTDLDNQEILRRFWRVYAIQSDATRDNASVRARNLFWRVWSCPRLAKSISSTTLMRLLHRASQDFELDSIGDTIQLPPLPSQLESRNSPEFLPQTSLLASDSSAIRDPRSSLQTFRFPLSSDSKEQRIQQQRRQLPTPPSASGHQSENTSGSTSNTTSESGSRPSLTRSASSGRPRLPVLAAAGKSRTRPLLPRRKSSTPKSPNISNPPKSPKASFEKSGASQMIQAGPTASLVQTGPGEPTSGLLKTPSTSTGTAFALPSASSWQSVDSTTESRKLATTAPQPTLGDLVDPRFRVKFVESQKKLSSVTNLAGLGKVKKSMSTVRFADETPEVAGKGKEREILASSPEDVQAGPSQMRPAIKTIEQRRNRSGHRDDENDNVDEDEDEDEDDDDDEDDNLQMVLPRTKSQLSLLIQHKRDQTGSQDLGPASSPETVVKPKIKDKTKEEELLSMGQRDGVTKAGGVQIPRQQRVIGRDGPEDLSSSSPEPLF</sequence>
<evidence type="ECO:0000313" key="3">
    <source>
        <dbReference type="Proteomes" id="UP001358417"/>
    </source>
</evidence>
<feature type="region of interest" description="Disordered" evidence="1">
    <location>
        <begin position="135"/>
        <end position="307"/>
    </location>
</feature>
<feature type="compositionally biased region" description="Basic and acidic residues" evidence="1">
    <location>
        <begin position="387"/>
        <end position="399"/>
    </location>
</feature>
<feature type="compositionally biased region" description="Polar residues" evidence="1">
    <location>
        <begin position="186"/>
        <end position="195"/>
    </location>
</feature>
<protein>
    <recommendedName>
        <fullName evidence="4">Nitrogen regulatory protein areA GATA-like domain-containing protein</fullName>
    </recommendedName>
</protein>
<evidence type="ECO:0000256" key="1">
    <source>
        <dbReference type="SAM" id="MobiDB-lite"/>
    </source>
</evidence>